<feature type="transmembrane region" description="Helical" evidence="8">
    <location>
        <begin position="455"/>
        <end position="475"/>
    </location>
</feature>
<evidence type="ECO:0000256" key="7">
    <source>
        <dbReference type="SAM" id="MobiDB-lite"/>
    </source>
</evidence>
<evidence type="ECO:0000256" key="1">
    <source>
        <dbReference type="ARBA" id="ARBA00004141"/>
    </source>
</evidence>
<dbReference type="GO" id="GO:0055085">
    <property type="term" value="P:transmembrane transport"/>
    <property type="evidence" value="ECO:0007669"/>
    <property type="project" value="TreeGrafter"/>
</dbReference>
<proteinExistence type="inferred from homology"/>
<dbReference type="InterPro" id="IPR040241">
    <property type="entry name" value="TRP_Flc/Pkd2-like"/>
</dbReference>
<feature type="signal peptide" evidence="9">
    <location>
        <begin position="1"/>
        <end position="28"/>
    </location>
</feature>
<reference evidence="11 12" key="1">
    <citation type="submission" date="2016-03" db="EMBL/GenBank/DDBJ databases">
        <authorList>
            <person name="Devillers H."/>
        </authorList>
    </citation>
    <scope>NUCLEOTIDE SEQUENCE [LARGE SCALE GENOMIC DNA]</scope>
    <source>
        <strain evidence="11">CBS 6772</strain>
    </source>
</reference>
<feature type="region of interest" description="Disordered" evidence="7">
    <location>
        <begin position="706"/>
        <end position="796"/>
    </location>
</feature>
<keyword evidence="4 9" id="KW-0732">Signal</keyword>
<name>A0A1G4MC79_LACFM</name>
<evidence type="ECO:0000256" key="4">
    <source>
        <dbReference type="ARBA" id="ARBA00022729"/>
    </source>
</evidence>
<dbReference type="SMART" id="SM01320">
    <property type="entry name" value="TRP_N"/>
    <property type="match status" value="1"/>
</dbReference>
<dbReference type="PANTHER" id="PTHR31145:SF2">
    <property type="entry name" value="FLAVIN CARRIER PROTEIN 2"/>
    <property type="match status" value="1"/>
</dbReference>
<feature type="domain" description="ML-like" evidence="10">
    <location>
        <begin position="41"/>
        <end position="183"/>
    </location>
</feature>
<dbReference type="AlphaFoldDB" id="A0A1G4MC79"/>
<feature type="transmembrane region" description="Helical" evidence="8">
    <location>
        <begin position="539"/>
        <end position="557"/>
    </location>
</feature>
<dbReference type="Pfam" id="PF14558">
    <property type="entry name" value="TRP_N"/>
    <property type="match status" value="1"/>
</dbReference>
<evidence type="ECO:0000256" key="8">
    <source>
        <dbReference type="SAM" id="Phobius"/>
    </source>
</evidence>
<protein>
    <submittedName>
        <fullName evidence="11">LAFE_0D12530g1_1</fullName>
    </submittedName>
</protein>
<evidence type="ECO:0000256" key="9">
    <source>
        <dbReference type="SAM" id="SignalP"/>
    </source>
</evidence>
<dbReference type="InterPro" id="IPR010308">
    <property type="entry name" value="TRP_C"/>
</dbReference>
<dbReference type="OMA" id="FQAQAFI"/>
<evidence type="ECO:0000256" key="2">
    <source>
        <dbReference type="ARBA" id="ARBA00010642"/>
    </source>
</evidence>
<dbReference type="GO" id="GO:0016020">
    <property type="term" value="C:membrane"/>
    <property type="evidence" value="ECO:0007669"/>
    <property type="project" value="UniProtKB-SubCell"/>
</dbReference>
<dbReference type="Pfam" id="PF06011">
    <property type="entry name" value="TRP"/>
    <property type="match status" value="1"/>
</dbReference>
<feature type="transmembrane region" description="Helical" evidence="8">
    <location>
        <begin position="600"/>
        <end position="630"/>
    </location>
</feature>
<comment type="similarity">
    <text evidence="2">Belongs to the transient receptor potential (TRP) ion channel family.</text>
</comment>
<dbReference type="EMBL" id="LT598492">
    <property type="protein sequence ID" value="SCW01436.1"/>
    <property type="molecule type" value="Genomic_DNA"/>
</dbReference>
<comment type="subcellular location">
    <subcellularLocation>
        <location evidence="1">Membrane</location>
        <topology evidence="1">Multi-pass membrane protein</topology>
    </subcellularLocation>
</comment>
<organism evidence="11 12">
    <name type="scientific">Lachancea fermentati</name>
    <name type="common">Zygosaccharomyces fermentati</name>
    <dbReference type="NCBI Taxonomy" id="4955"/>
    <lineage>
        <taxon>Eukaryota</taxon>
        <taxon>Fungi</taxon>
        <taxon>Dikarya</taxon>
        <taxon>Ascomycota</taxon>
        <taxon>Saccharomycotina</taxon>
        <taxon>Saccharomycetes</taxon>
        <taxon>Saccharomycetales</taxon>
        <taxon>Saccharomycetaceae</taxon>
        <taxon>Lachancea</taxon>
    </lineage>
</organism>
<keyword evidence="12" id="KW-1185">Reference proteome</keyword>
<feature type="transmembrane region" description="Helical" evidence="8">
    <location>
        <begin position="423"/>
        <end position="443"/>
    </location>
</feature>
<evidence type="ECO:0000313" key="12">
    <source>
        <dbReference type="Proteomes" id="UP000190831"/>
    </source>
</evidence>
<dbReference type="OrthoDB" id="5212126at2759"/>
<evidence type="ECO:0000256" key="5">
    <source>
        <dbReference type="ARBA" id="ARBA00022989"/>
    </source>
</evidence>
<feature type="transmembrane region" description="Helical" evidence="8">
    <location>
        <begin position="513"/>
        <end position="533"/>
    </location>
</feature>
<dbReference type="PANTHER" id="PTHR31145">
    <property type="entry name" value="INTEGRAL MEMBRANE PROTEIN (AFU_ORTHOLOGUE AFUA_7G01610)"/>
    <property type="match status" value="1"/>
</dbReference>
<feature type="chain" id="PRO_5009237282" evidence="9">
    <location>
        <begin position="29"/>
        <end position="796"/>
    </location>
</feature>
<evidence type="ECO:0000313" key="11">
    <source>
        <dbReference type="EMBL" id="SCW01436.1"/>
    </source>
</evidence>
<keyword evidence="6 8" id="KW-0472">Membrane</keyword>
<dbReference type="STRING" id="4955.A0A1G4MC79"/>
<dbReference type="Proteomes" id="UP000190831">
    <property type="component" value="Chromosome D"/>
</dbReference>
<feature type="transmembrane region" description="Helical" evidence="8">
    <location>
        <begin position="569"/>
        <end position="588"/>
    </location>
</feature>
<evidence type="ECO:0000256" key="3">
    <source>
        <dbReference type="ARBA" id="ARBA00022692"/>
    </source>
</evidence>
<evidence type="ECO:0000256" key="6">
    <source>
        <dbReference type="ARBA" id="ARBA00023136"/>
    </source>
</evidence>
<gene>
    <name evidence="11" type="ORF">LAFE_0D12530G</name>
</gene>
<dbReference type="InterPro" id="IPR032800">
    <property type="entry name" value="TRP_N"/>
</dbReference>
<dbReference type="GO" id="GO:0009272">
    <property type="term" value="P:fungal-type cell wall biogenesis"/>
    <property type="evidence" value="ECO:0007669"/>
    <property type="project" value="TreeGrafter"/>
</dbReference>
<accession>A0A1G4MC79</accession>
<evidence type="ECO:0000259" key="10">
    <source>
        <dbReference type="SMART" id="SM01320"/>
    </source>
</evidence>
<feature type="compositionally biased region" description="Polar residues" evidence="7">
    <location>
        <begin position="718"/>
        <end position="796"/>
    </location>
</feature>
<feature type="transmembrane region" description="Helical" evidence="8">
    <location>
        <begin position="368"/>
        <end position="394"/>
    </location>
</feature>
<keyword evidence="5 8" id="KW-1133">Transmembrane helix</keyword>
<sequence length="796" mass="88701">MIATQMAPVRALLLVLVAMQAWFAPVRAANSTNSTASANSKHLETSSLLTCMENSQLTASYFDVKFYPTNSSVVFNIDATTTISEEIIAKAQVIVYGLDIMDKTINFCSLGQAALCPLSAGRIDVSSTYTIDSDLIGQIPSVAYTIPDLDAQVRVVAYAANDTQFTTPLACVIAQLSNGRTVQTKYAAWPIAAISGLGVLTSGFVSVLGHSTTAAHIASNSISLFVYFQNLAITSMMGVSRVPPIAAAWSQNFQWSMGIINVKFMQDIFNWYIQSTGGESTVVVANKDVLSISVQKRRVKRALVEGAKHLYKRISVTTTTDYDYSNLFTESSLYTTDERNSTNYASKTLVLHGIQRVAYKAGIELSNFFLTGVVFTFFFMFVVVIGLMFFKALVEILTRTRVMAESSKFFEYRKSWGNIIKGTLFRLCIIAFPQLSILAIWEFTQRDSPATLVDAVVILAVVCLLLLYGVVRVIIRGRESLKLYKTPAYLLYGDASFLNRYGFLYVQFKAEKYWWLIPLLTYSFFRSLFVAVLQEHGKAQAMVIFVIELVYFVAVCWIRPYLDKRTNIFNIAIHLVNFLNALFFLFFSDLFNQPMVVSSVMAVVLFVLNALFALILLIFTIVTCLLALIYKNPDARYQPMKDDRVSFIPKIQANGANSKSETELFELGKAAMITNDISQETSENTLLNQNNGRRKLLFEDEMDDSSMFGDQRGDARQSRSYSNSLEPQPIQPNSAVLNPTAFSSPYQKVPTAPSSGSVNSLRRPENTFNNNTSYQGYQGYQGSNSANPYSKGNSYL</sequence>
<keyword evidence="3 8" id="KW-0812">Transmembrane</keyword>